<organism evidence="1 2">
    <name type="scientific">Kibdelosporangium lantanae</name>
    <dbReference type="NCBI Taxonomy" id="1497396"/>
    <lineage>
        <taxon>Bacteria</taxon>
        <taxon>Bacillati</taxon>
        <taxon>Actinomycetota</taxon>
        <taxon>Actinomycetes</taxon>
        <taxon>Pseudonocardiales</taxon>
        <taxon>Pseudonocardiaceae</taxon>
        <taxon>Kibdelosporangium</taxon>
    </lineage>
</organism>
<evidence type="ECO:0000313" key="1">
    <source>
        <dbReference type="EMBL" id="MFD1051813.1"/>
    </source>
</evidence>
<keyword evidence="2" id="KW-1185">Reference proteome</keyword>
<accession>A0ABW3MMG5</accession>
<proteinExistence type="predicted"/>
<gene>
    <name evidence="1" type="ORF">ACFQ1S_42780</name>
</gene>
<sequence length="63" mass="6933">MSTPELVNTSTLREHRDMARTPWSWWRMTALLTAPTFGAAAVTLAVLLMTSPVSSVPWASRSS</sequence>
<evidence type="ECO:0000313" key="2">
    <source>
        <dbReference type="Proteomes" id="UP001597045"/>
    </source>
</evidence>
<name>A0ABW3MMG5_9PSEU</name>
<dbReference type="Proteomes" id="UP001597045">
    <property type="component" value="Unassembled WGS sequence"/>
</dbReference>
<reference evidence="2" key="1">
    <citation type="journal article" date="2019" name="Int. J. Syst. Evol. Microbiol.">
        <title>The Global Catalogue of Microorganisms (GCM) 10K type strain sequencing project: providing services to taxonomists for standard genome sequencing and annotation.</title>
        <authorList>
            <consortium name="The Broad Institute Genomics Platform"/>
            <consortium name="The Broad Institute Genome Sequencing Center for Infectious Disease"/>
            <person name="Wu L."/>
            <person name="Ma J."/>
        </authorList>
    </citation>
    <scope>NUCLEOTIDE SEQUENCE [LARGE SCALE GENOMIC DNA]</scope>
    <source>
        <strain evidence="2">JCM 31486</strain>
    </source>
</reference>
<comment type="caution">
    <text evidence="1">The sequence shown here is derived from an EMBL/GenBank/DDBJ whole genome shotgun (WGS) entry which is preliminary data.</text>
</comment>
<protein>
    <submittedName>
        <fullName evidence="1">Uncharacterized protein</fullName>
    </submittedName>
</protein>
<dbReference type="EMBL" id="JBHTIS010003889">
    <property type="protein sequence ID" value="MFD1051813.1"/>
    <property type="molecule type" value="Genomic_DNA"/>
</dbReference>